<name>A0AAE9UP88_STRDY</name>
<dbReference type="Proteomes" id="UP001164948">
    <property type="component" value="Chromosome"/>
</dbReference>
<sequence length="110" mass="12661">MTDKLNDMMTGIYGFSVRDNKVVPPKHHFPKAVAERADYFWEMAEDGLTLMGAMECIFADDKPEGYDFWATKEWLPKTEEFDDWVGHLLSLAQSEMVVYLLFGNSGDQNE</sequence>
<protein>
    <recommendedName>
        <fullName evidence="3">Gp24</fullName>
    </recommendedName>
</protein>
<gene>
    <name evidence="1" type="ORF">MP619_04840</name>
</gene>
<accession>A0AAE9UP88</accession>
<proteinExistence type="predicted"/>
<dbReference type="EMBL" id="CP095081">
    <property type="protein sequence ID" value="WAI93925.1"/>
    <property type="molecule type" value="Genomic_DNA"/>
</dbReference>
<dbReference type="AlphaFoldDB" id="A0AAE9UP88"/>
<evidence type="ECO:0000313" key="2">
    <source>
        <dbReference type="Proteomes" id="UP001164948"/>
    </source>
</evidence>
<evidence type="ECO:0000313" key="1">
    <source>
        <dbReference type="EMBL" id="WAI93925.1"/>
    </source>
</evidence>
<reference evidence="1" key="1">
    <citation type="submission" date="2022-03" db="EMBL/GenBank/DDBJ databases">
        <title>Characterization and genomic analysis of a Streptococcus dysgalactiae associated with cultured channel catfish mortalities in China.</title>
        <authorList>
            <person name="Wang J."/>
            <person name="Geng Y."/>
        </authorList>
    </citation>
    <scope>NUCLEOTIDE SEQUENCE</scope>
    <source>
        <strain evidence="1">WJ001</strain>
    </source>
</reference>
<evidence type="ECO:0008006" key="3">
    <source>
        <dbReference type="Google" id="ProtNLM"/>
    </source>
</evidence>
<organism evidence="1 2">
    <name type="scientific">Streptococcus dysgalactiae</name>
    <dbReference type="NCBI Taxonomy" id="1334"/>
    <lineage>
        <taxon>Bacteria</taxon>
        <taxon>Bacillati</taxon>
        <taxon>Bacillota</taxon>
        <taxon>Bacilli</taxon>
        <taxon>Lactobacillales</taxon>
        <taxon>Streptococcaceae</taxon>
        <taxon>Streptococcus</taxon>
    </lineage>
</organism>
<dbReference type="RefSeq" id="WP_155782951.1">
    <property type="nucleotide sequence ID" value="NZ_CP095081.1"/>
</dbReference>